<dbReference type="HAMAP" id="MF_01148">
    <property type="entry name" value="Lnt"/>
    <property type="match status" value="1"/>
</dbReference>
<sequence>MDISGRRSDLAVVAAGLIFPLGFSPFYFWPLSLLSVGVFFWLTAERTVRRYFLFAFGSYLVGTSWIYVSIHEHGNAPVMLAALLVFLFVLGISLPWIVFGWLHRRVMREGSAAVAGAVLFASLWMLREWTYTWFLGGFPWLLVGYTQVGLGWIAPFSGTLPVVGVLGTGFLIVLVTALVLNALRDAERQRRQQLFVLGVVVLLVVACLPLSWVKETGEPIRVSLVQGNIAQSTKWHPDSRGPILETYLSLTETEWGQDLVIWPEAALTFFRETADDLLNQISEHAKTTGTTLILGLPDATDEGRFLNAAVAIGEGEGEYFKKRLVAFGEYVPLEDQLRGLITFFDLPMSRNVPGPDRQRPLTAGDLLISMSICYEVVFPEMVRSQVASPDLLVTISNDTWFGSSLGPDQHMQMAQARAMENGRFLLRATNNGITGVVAPDGGLQSTLPRFEAGVLKSEVRAMTGDTPYRVLGDVPWIVLAFLVVAVSLMQRFRLRPDLQKE</sequence>
<dbReference type="InterPro" id="IPR045378">
    <property type="entry name" value="LNT_N"/>
</dbReference>
<keyword evidence="8 9" id="KW-0012">Acyltransferase</keyword>
<keyword evidence="11" id="KW-0449">Lipoprotein</keyword>
<dbReference type="PROSITE" id="PS50263">
    <property type="entry name" value="CN_HYDROLASE"/>
    <property type="match status" value="1"/>
</dbReference>
<keyword evidence="7 9" id="KW-0472">Membrane</keyword>
<feature type="transmembrane region" description="Helical" evidence="9">
    <location>
        <begin position="194"/>
        <end position="213"/>
    </location>
</feature>
<dbReference type="GO" id="GO:0005886">
    <property type="term" value="C:plasma membrane"/>
    <property type="evidence" value="ECO:0007669"/>
    <property type="project" value="UniProtKB-SubCell"/>
</dbReference>
<dbReference type="Pfam" id="PF20154">
    <property type="entry name" value="LNT_N"/>
    <property type="match status" value="1"/>
</dbReference>
<evidence type="ECO:0000256" key="4">
    <source>
        <dbReference type="ARBA" id="ARBA00022679"/>
    </source>
</evidence>
<comment type="catalytic activity">
    <reaction evidence="9">
        <text>N-terminal S-1,2-diacyl-sn-glyceryl-L-cysteinyl-[lipoprotein] + a glycerophospholipid = N-acyl-S-1,2-diacyl-sn-glyceryl-L-cysteinyl-[lipoprotein] + a 2-acyl-sn-glycero-3-phospholipid + H(+)</text>
        <dbReference type="Rhea" id="RHEA:48228"/>
        <dbReference type="Rhea" id="RHEA-COMP:14681"/>
        <dbReference type="Rhea" id="RHEA-COMP:14684"/>
        <dbReference type="ChEBI" id="CHEBI:15378"/>
        <dbReference type="ChEBI" id="CHEBI:136912"/>
        <dbReference type="ChEBI" id="CHEBI:140656"/>
        <dbReference type="ChEBI" id="CHEBI:140657"/>
        <dbReference type="ChEBI" id="CHEBI:140660"/>
        <dbReference type="EC" id="2.3.1.269"/>
    </reaction>
</comment>
<dbReference type="Gene3D" id="3.60.110.10">
    <property type="entry name" value="Carbon-nitrogen hydrolase"/>
    <property type="match status" value="1"/>
</dbReference>
<keyword evidence="3 9" id="KW-1003">Cell membrane</keyword>
<evidence type="ECO:0000256" key="2">
    <source>
        <dbReference type="ARBA" id="ARBA00010065"/>
    </source>
</evidence>
<keyword evidence="4 9" id="KW-0808">Transferase</keyword>
<dbReference type="PANTHER" id="PTHR38686:SF1">
    <property type="entry name" value="APOLIPOPROTEIN N-ACYLTRANSFERASE"/>
    <property type="match status" value="1"/>
</dbReference>
<feature type="transmembrane region" description="Helical" evidence="9">
    <location>
        <begin position="76"/>
        <end position="102"/>
    </location>
</feature>
<evidence type="ECO:0000256" key="8">
    <source>
        <dbReference type="ARBA" id="ARBA00023315"/>
    </source>
</evidence>
<evidence type="ECO:0000256" key="6">
    <source>
        <dbReference type="ARBA" id="ARBA00022989"/>
    </source>
</evidence>
<dbReference type="GO" id="GO:0042158">
    <property type="term" value="P:lipoprotein biosynthetic process"/>
    <property type="evidence" value="ECO:0007669"/>
    <property type="project" value="UniProtKB-UniRule"/>
</dbReference>
<feature type="transmembrane region" description="Helical" evidence="9">
    <location>
        <begin position="474"/>
        <end position="492"/>
    </location>
</feature>
<dbReference type="AlphaFoldDB" id="A0A2A5WZJ0"/>
<comment type="similarity">
    <text evidence="2 9">Belongs to the CN hydrolase family. Apolipoprotein N-acyltransferase subfamily.</text>
</comment>
<name>A0A2A5WZJ0_9GAMM</name>
<dbReference type="EMBL" id="NTKD01000004">
    <property type="protein sequence ID" value="PDH41486.1"/>
    <property type="molecule type" value="Genomic_DNA"/>
</dbReference>
<dbReference type="InterPro" id="IPR004563">
    <property type="entry name" value="Apolipo_AcylTrfase"/>
</dbReference>
<dbReference type="UniPathway" id="UPA00666"/>
<dbReference type="SUPFAM" id="SSF56317">
    <property type="entry name" value="Carbon-nitrogen hydrolase"/>
    <property type="match status" value="1"/>
</dbReference>
<evidence type="ECO:0000313" key="11">
    <source>
        <dbReference type="EMBL" id="PDH41486.1"/>
    </source>
</evidence>
<feature type="domain" description="CN hydrolase" evidence="10">
    <location>
        <begin position="225"/>
        <end position="461"/>
    </location>
</feature>
<keyword evidence="6 9" id="KW-1133">Transmembrane helix</keyword>
<protein>
    <recommendedName>
        <fullName evidence="9">Apolipoprotein N-acyltransferase</fullName>
        <shortName evidence="9">ALP N-acyltransferase</shortName>
        <ecNumber evidence="9">2.3.1.269</ecNumber>
    </recommendedName>
</protein>
<dbReference type="PANTHER" id="PTHR38686">
    <property type="entry name" value="APOLIPOPROTEIN N-ACYLTRANSFERASE"/>
    <property type="match status" value="1"/>
</dbReference>
<dbReference type="InterPro" id="IPR003010">
    <property type="entry name" value="C-N_Hydrolase"/>
</dbReference>
<feature type="transmembrane region" description="Helical" evidence="9">
    <location>
        <begin position="51"/>
        <end position="70"/>
    </location>
</feature>
<feature type="transmembrane region" description="Helical" evidence="9">
    <location>
        <begin position="160"/>
        <end position="182"/>
    </location>
</feature>
<evidence type="ECO:0000256" key="9">
    <source>
        <dbReference type="HAMAP-Rule" id="MF_01148"/>
    </source>
</evidence>
<evidence type="ECO:0000256" key="5">
    <source>
        <dbReference type="ARBA" id="ARBA00022692"/>
    </source>
</evidence>
<evidence type="ECO:0000256" key="7">
    <source>
        <dbReference type="ARBA" id="ARBA00023136"/>
    </source>
</evidence>
<evidence type="ECO:0000313" key="12">
    <source>
        <dbReference type="Proteomes" id="UP000219327"/>
    </source>
</evidence>
<dbReference type="GO" id="GO:0016410">
    <property type="term" value="F:N-acyltransferase activity"/>
    <property type="evidence" value="ECO:0007669"/>
    <property type="project" value="UniProtKB-UniRule"/>
</dbReference>
<comment type="function">
    <text evidence="9">Catalyzes the phospholipid dependent N-acylation of the N-terminal cysteine of apolipoprotein, the last step in lipoprotein maturation.</text>
</comment>
<gene>
    <name evidence="9 11" type="primary">lnt</name>
    <name evidence="11" type="ORF">CNE99_01730</name>
</gene>
<proteinExistence type="inferred from homology"/>
<comment type="subcellular location">
    <subcellularLocation>
        <location evidence="1 9">Cell membrane</location>
        <topology evidence="1 9">Multi-pass membrane protein</topology>
    </subcellularLocation>
</comment>
<evidence type="ECO:0000256" key="1">
    <source>
        <dbReference type="ARBA" id="ARBA00004651"/>
    </source>
</evidence>
<dbReference type="InterPro" id="IPR036526">
    <property type="entry name" value="C-N_Hydrolase_sf"/>
</dbReference>
<feature type="transmembrane region" description="Helical" evidence="9">
    <location>
        <begin position="26"/>
        <end position="44"/>
    </location>
</feature>
<comment type="pathway">
    <text evidence="9">Protein modification; lipoprotein biosynthesis (N-acyl transfer).</text>
</comment>
<evidence type="ECO:0000259" key="10">
    <source>
        <dbReference type="PROSITE" id="PS50263"/>
    </source>
</evidence>
<dbReference type="CDD" id="cd07571">
    <property type="entry name" value="ALP_N-acyl_transferase"/>
    <property type="match status" value="1"/>
</dbReference>
<accession>A0A2A5WZJ0</accession>
<reference evidence="11 12" key="1">
    <citation type="submission" date="2017-08" db="EMBL/GenBank/DDBJ databases">
        <title>Fine stratification of microbial communities through a metagenomic profile of the photic zone.</title>
        <authorList>
            <person name="Haro-Moreno J.M."/>
            <person name="Lopez-Perez M."/>
            <person name="De La Torre J."/>
            <person name="Picazo A."/>
            <person name="Camacho A."/>
            <person name="Rodriguez-Valera F."/>
        </authorList>
    </citation>
    <scope>NUCLEOTIDE SEQUENCE [LARGE SCALE GENOMIC DNA]</scope>
    <source>
        <strain evidence="11">MED-G24</strain>
    </source>
</reference>
<comment type="caution">
    <text evidence="11">The sequence shown here is derived from an EMBL/GenBank/DDBJ whole genome shotgun (WGS) entry which is preliminary data.</text>
</comment>
<dbReference type="Pfam" id="PF00795">
    <property type="entry name" value="CN_hydrolase"/>
    <property type="match status" value="1"/>
</dbReference>
<evidence type="ECO:0000256" key="3">
    <source>
        <dbReference type="ARBA" id="ARBA00022475"/>
    </source>
</evidence>
<organism evidence="11 12">
    <name type="scientific">OM182 bacterium MED-G24</name>
    <dbReference type="NCBI Taxonomy" id="1986255"/>
    <lineage>
        <taxon>Bacteria</taxon>
        <taxon>Pseudomonadati</taxon>
        <taxon>Pseudomonadota</taxon>
        <taxon>Gammaproteobacteria</taxon>
        <taxon>OMG group</taxon>
        <taxon>OM182 clade</taxon>
    </lineage>
</organism>
<dbReference type="NCBIfam" id="TIGR00546">
    <property type="entry name" value="lnt"/>
    <property type="match status" value="1"/>
</dbReference>
<keyword evidence="5 9" id="KW-0812">Transmembrane</keyword>
<dbReference type="EC" id="2.3.1.269" evidence="9"/>
<dbReference type="Proteomes" id="UP000219327">
    <property type="component" value="Unassembled WGS sequence"/>
</dbReference>
<feature type="transmembrane region" description="Helical" evidence="9">
    <location>
        <begin position="131"/>
        <end position="154"/>
    </location>
</feature>